<name>A0ABR4DF42_9PEZI</name>
<gene>
    <name evidence="3" type="ORF">VTJ83DRAFT_3776</name>
</gene>
<organism evidence="3 4">
    <name type="scientific">Remersonia thermophila</name>
    <dbReference type="NCBI Taxonomy" id="72144"/>
    <lineage>
        <taxon>Eukaryota</taxon>
        <taxon>Fungi</taxon>
        <taxon>Dikarya</taxon>
        <taxon>Ascomycota</taxon>
        <taxon>Pezizomycotina</taxon>
        <taxon>Sordariomycetes</taxon>
        <taxon>Sordariomycetidae</taxon>
        <taxon>Sordariales</taxon>
        <taxon>Sordariales incertae sedis</taxon>
        <taxon>Remersonia</taxon>
    </lineage>
</organism>
<feature type="region of interest" description="Disordered" evidence="1">
    <location>
        <begin position="94"/>
        <end position="128"/>
    </location>
</feature>
<evidence type="ECO:0000313" key="3">
    <source>
        <dbReference type="EMBL" id="KAL2268930.1"/>
    </source>
</evidence>
<dbReference type="Proteomes" id="UP001600064">
    <property type="component" value="Unassembled WGS sequence"/>
</dbReference>
<comment type="caution">
    <text evidence="3">The sequence shown here is derived from an EMBL/GenBank/DDBJ whole genome shotgun (WGS) entry which is preliminary data.</text>
</comment>
<keyword evidence="2" id="KW-0812">Transmembrane</keyword>
<evidence type="ECO:0000256" key="1">
    <source>
        <dbReference type="SAM" id="MobiDB-lite"/>
    </source>
</evidence>
<dbReference type="EMBL" id="JAZGUE010000003">
    <property type="protein sequence ID" value="KAL2268930.1"/>
    <property type="molecule type" value="Genomic_DNA"/>
</dbReference>
<reference evidence="3 4" key="1">
    <citation type="journal article" date="2024" name="Commun. Biol.">
        <title>Comparative genomic analysis of thermophilic fungi reveals convergent evolutionary adaptations and gene losses.</title>
        <authorList>
            <person name="Steindorff A.S."/>
            <person name="Aguilar-Pontes M.V."/>
            <person name="Robinson A.J."/>
            <person name="Andreopoulos B."/>
            <person name="LaButti K."/>
            <person name="Kuo A."/>
            <person name="Mondo S."/>
            <person name="Riley R."/>
            <person name="Otillar R."/>
            <person name="Haridas S."/>
            <person name="Lipzen A."/>
            <person name="Grimwood J."/>
            <person name="Schmutz J."/>
            <person name="Clum A."/>
            <person name="Reid I.D."/>
            <person name="Moisan M.C."/>
            <person name="Butler G."/>
            <person name="Nguyen T.T.M."/>
            <person name="Dewar K."/>
            <person name="Conant G."/>
            <person name="Drula E."/>
            <person name="Henrissat B."/>
            <person name="Hansel C."/>
            <person name="Singer S."/>
            <person name="Hutchinson M.I."/>
            <person name="de Vries R.P."/>
            <person name="Natvig D.O."/>
            <person name="Powell A.J."/>
            <person name="Tsang A."/>
            <person name="Grigoriev I.V."/>
        </authorList>
    </citation>
    <scope>NUCLEOTIDE SEQUENCE [LARGE SCALE GENOMIC DNA]</scope>
    <source>
        <strain evidence="3 4">ATCC 22073</strain>
    </source>
</reference>
<feature type="compositionally biased region" description="Acidic residues" evidence="1">
    <location>
        <begin position="306"/>
        <end position="320"/>
    </location>
</feature>
<accession>A0ABR4DF42</accession>
<sequence length="368" mass="39475">MSTTDPDAPHTTYRHPSGFQSRPASSNPPSPAATTLSCPFLRTAAILSFIPALPLCITHGVLSNKVVPALGLVPLFFSAVVSLLLLLAERRRTGSGKGKQPHRSEVDVEGGLEDDPGEGGSEAEANGTKSGSVWTHRILVFIVDLALAAALMVVLVFTWIGVAAEGRGQRGPPRADLAMLAAYCTIPLLVNFLIHLSLALREFSAGLALPGLVEYAAWRAVPADCPHCGHRLRPDSLPPIPWYETVSRPRLPAVRRPPPLLGFTSVRSKLPGLSALRPKRDWNITVPRWMRGRRGEEEPARLFVDNEQDDHEPYTDDSDDGLTAARSTTTAVATGSVRGGPVEEVVVGKKAKGRSGADVFGDEEASWS</sequence>
<feature type="transmembrane region" description="Helical" evidence="2">
    <location>
        <begin position="40"/>
        <end position="62"/>
    </location>
</feature>
<feature type="region of interest" description="Disordered" evidence="1">
    <location>
        <begin position="1"/>
        <end position="33"/>
    </location>
</feature>
<evidence type="ECO:0000313" key="4">
    <source>
        <dbReference type="Proteomes" id="UP001600064"/>
    </source>
</evidence>
<feature type="compositionally biased region" description="Acidic residues" evidence="1">
    <location>
        <begin position="107"/>
        <end position="117"/>
    </location>
</feature>
<keyword evidence="2" id="KW-0472">Membrane</keyword>
<proteinExistence type="predicted"/>
<protein>
    <submittedName>
        <fullName evidence="3">Uncharacterized protein</fullName>
    </submittedName>
</protein>
<keyword evidence="4" id="KW-1185">Reference proteome</keyword>
<feature type="region of interest" description="Disordered" evidence="1">
    <location>
        <begin position="299"/>
        <end position="324"/>
    </location>
</feature>
<evidence type="ECO:0000256" key="2">
    <source>
        <dbReference type="SAM" id="Phobius"/>
    </source>
</evidence>
<feature type="region of interest" description="Disordered" evidence="1">
    <location>
        <begin position="349"/>
        <end position="368"/>
    </location>
</feature>
<dbReference type="GeneID" id="98124835"/>
<feature type="transmembrane region" description="Helical" evidence="2">
    <location>
        <begin position="138"/>
        <end position="160"/>
    </location>
</feature>
<feature type="transmembrane region" description="Helical" evidence="2">
    <location>
        <begin position="68"/>
        <end position="88"/>
    </location>
</feature>
<keyword evidence="2" id="KW-1133">Transmembrane helix</keyword>
<feature type="transmembrane region" description="Helical" evidence="2">
    <location>
        <begin position="180"/>
        <end position="200"/>
    </location>
</feature>
<dbReference type="RefSeq" id="XP_070867654.1">
    <property type="nucleotide sequence ID" value="XM_071010191.1"/>
</dbReference>